<feature type="compositionally biased region" description="Low complexity" evidence="1">
    <location>
        <begin position="21"/>
        <end position="35"/>
    </location>
</feature>
<accession>A0A9W6U1X1</accession>
<gene>
    <name evidence="2" type="ORF">Plil01_000972800</name>
</gene>
<protein>
    <submittedName>
        <fullName evidence="2">Unnamed protein product</fullName>
    </submittedName>
</protein>
<comment type="caution">
    <text evidence="2">The sequence shown here is derived from an EMBL/GenBank/DDBJ whole genome shotgun (WGS) entry which is preliminary data.</text>
</comment>
<evidence type="ECO:0000313" key="2">
    <source>
        <dbReference type="EMBL" id="GMF23918.1"/>
    </source>
</evidence>
<name>A0A9W6U1X1_9STRA</name>
<dbReference type="OrthoDB" id="166620at2759"/>
<sequence length="84" mass="8875">MASGSKPRGGADAEVLKEGKAMNASSHSDNNSSATSEEKMKVVVRVRPLQANEEPWPKAIEADVHGPDATTPATITIQVMWSAT</sequence>
<proteinExistence type="predicted"/>
<dbReference type="Proteomes" id="UP001165083">
    <property type="component" value="Unassembled WGS sequence"/>
</dbReference>
<feature type="region of interest" description="Disordered" evidence="1">
    <location>
        <begin position="1"/>
        <end position="39"/>
    </location>
</feature>
<dbReference type="EMBL" id="BSXW01000495">
    <property type="protein sequence ID" value="GMF23918.1"/>
    <property type="molecule type" value="Genomic_DNA"/>
</dbReference>
<reference evidence="2" key="1">
    <citation type="submission" date="2023-04" db="EMBL/GenBank/DDBJ databases">
        <title>Phytophthora lilii NBRC 32176.</title>
        <authorList>
            <person name="Ichikawa N."/>
            <person name="Sato H."/>
            <person name="Tonouchi N."/>
        </authorList>
    </citation>
    <scope>NUCLEOTIDE SEQUENCE</scope>
    <source>
        <strain evidence="2">NBRC 32176</strain>
    </source>
</reference>
<evidence type="ECO:0000256" key="1">
    <source>
        <dbReference type="SAM" id="MobiDB-lite"/>
    </source>
</evidence>
<organism evidence="2 3">
    <name type="scientific">Phytophthora lilii</name>
    <dbReference type="NCBI Taxonomy" id="2077276"/>
    <lineage>
        <taxon>Eukaryota</taxon>
        <taxon>Sar</taxon>
        <taxon>Stramenopiles</taxon>
        <taxon>Oomycota</taxon>
        <taxon>Peronosporomycetes</taxon>
        <taxon>Peronosporales</taxon>
        <taxon>Peronosporaceae</taxon>
        <taxon>Phytophthora</taxon>
    </lineage>
</organism>
<keyword evidence="3" id="KW-1185">Reference proteome</keyword>
<evidence type="ECO:0000313" key="3">
    <source>
        <dbReference type="Proteomes" id="UP001165083"/>
    </source>
</evidence>
<feature type="compositionally biased region" description="Basic and acidic residues" evidence="1">
    <location>
        <begin position="9"/>
        <end position="20"/>
    </location>
</feature>
<dbReference type="AlphaFoldDB" id="A0A9W6U1X1"/>